<dbReference type="AlphaFoldDB" id="A0A8K0VTC0"/>
<keyword evidence="2" id="KW-0732">Signal</keyword>
<accession>A0A8K0VTC0</accession>
<dbReference type="Proteomes" id="UP000813461">
    <property type="component" value="Unassembled WGS sequence"/>
</dbReference>
<evidence type="ECO:0000256" key="2">
    <source>
        <dbReference type="SAM" id="SignalP"/>
    </source>
</evidence>
<keyword evidence="4" id="KW-1185">Reference proteome</keyword>
<gene>
    <name evidence="3" type="ORF">FB567DRAFT_553547</name>
</gene>
<feature type="region of interest" description="Disordered" evidence="1">
    <location>
        <begin position="236"/>
        <end position="263"/>
    </location>
</feature>
<dbReference type="EMBL" id="JAGMVJ010000021">
    <property type="protein sequence ID" value="KAH7074052.1"/>
    <property type="molecule type" value="Genomic_DNA"/>
</dbReference>
<comment type="caution">
    <text evidence="3">The sequence shown here is derived from an EMBL/GenBank/DDBJ whole genome shotgun (WGS) entry which is preliminary data.</text>
</comment>
<evidence type="ECO:0000313" key="4">
    <source>
        <dbReference type="Proteomes" id="UP000813461"/>
    </source>
</evidence>
<evidence type="ECO:0000256" key="1">
    <source>
        <dbReference type="SAM" id="MobiDB-lite"/>
    </source>
</evidence>
<feature type="compositionally biased region" description="Pro residues" evidence="1">
    <location>
        <begin position="238"/>
        <end position="260"/>
    </location>
</feature>
<feature type="signal peptide" evidence="2">
    <location>
        <begin position="1"/>
        <end position="16"/>
    </location>
</feature>
<feature type="chain" id="PRO_5035466855" evidence="2">
    <location>
        <begin position="17"/>
        <end position="273"/>
    </location>
</feature>
<evidence type="ECO:0000313" key="3">
    <source>
        <dbReference type="EMBL" id="KAH7074052.1"/>
    </source>
</evidence>
<proteinExistence type="predicted"/>
<dbReference type="OrthoDB" id="3800228at2759"/>
<protein>
    <submittedName>
        <fullName evidence="3">Uncharacterized protein</fullName>
    </submittedName>
</protein>
<reference evidence="3" key="1">
    <citation type="journal article" date="2021" name="Nat. Commun.">
        <title>Genetic determinants of endophytism in the Arabidopsis root mycobiome.</title>
        <authorList>
            <person name="Mesny F."/>
            <person name="Miyauchi S."/>
            <person name="Thiergart T."/>
            <person name="Pickel B."/>
            <person name="Atanasova L."/>
            <person name="Karlsson M."/>
            <person name="Huettel B."/>
            <person name="Barry K.W."/>
            <person name="Haridas S."/>
            <person name="Chen C."/>
            <person name="Bauer D."/>
            <person name="Andreopoulos W."/>
            <person name="Pangilinan J."/>
            <person name="LaButti K."/>
            <person name="Riley R."/>
            <person name="Lipzen A."/>
            <person name="Clum A."/>
            <person name="Drula E."/>
            <person name="Henrissat B."/>
            <person name="Kohler A."/>
            <person name="Grigoriev I.V."/>
            <person name="Martin F.M."/>
            <person name="Hacquard S."/>
        </authorList>
    </citation>
    <scope>NUCLEOTIDE SEQUENCE</scope>
    <source>
        <strain evidence="3">MPI-SDFR-AT-0120</strain>
    </source>
</reference>
<organism evidence="3 4">
    <name type="scientific">Paraphoma chrysanthemicola</name>
    <dbReference type="NCBI Taxonomy" id="798071"/>
    <lineage>
        <taxon>Eukaryota</taxon>
        <taxon>Fungi</taxon>
        <taxon>Dikarya</taxon>
        <taxon>Ascomycota</taxon>
        <taxon>Pezizomycotina</taxon>
        <taxon>Dothideomycetes</taxon>
        <taxon>Pleosporomycetidae</taxon>
        <taxon>Pleosporales</taxon>
        <taxon>Pleosporineae</taxon>
        <taxon>Phaeosphaeriaceae</taxon>
        <taxon>Paraphoma</taxon>
    </lineage>
</organism>
<sequence length="273" mass="29778">MRTLVPILLIIHYVLSATVPFPATLNQRSLDHLTVENTCRWTNCDEPCPTGFSMVSRQGGAKHEMLWDHNHCGDKGMQYFCCPDNADRPLCNWRGHNNSGKCKAGCKKGEVEVGTLRTGCKTGFQSACCTLVTAVEAYGEYPRSRDRSSHAACPRSHPRFLFAASAGFGGEMKCDSGAKSFCCTSEVRPFTNCKWHQKATHLRLDGVCEASCPVGQIKLGMQRGSCPAGEEAYCCEGPPRPSPTPSPSPSPPPSPPPPSFGPQLREFQLNLQL</sequence>
<name>A0A8K0VTC0_9PLEO</name>